<evidence type="ECO:0000256" key="1">
    <source>
        <dbReference type="SAM" id="Coils"/>
    </source>
</evidence>
<feature type="coiled-coil region" evidence="1">
    <location>
        <begin position="23"/>
        <end position="54"/>
    </location>
</feature>
<dbReference type="EMBL" id="BAAACF010000002">
    <property type="protein sequence ID" value="GAA0726126.1"/>
    <property type="molecule type" value="Genomic_DNA"/>
</dbReference>
<keyword evidence="3" id="KW-1185">Reference proteome</keyword>
<name>A0ABP3U7E6_9CLOT</name>
<evidence type="ECO:0000313" key="3">
    <source>
        <dbReference type="Proteomes" id="UP001500339"/>
    </source>
</evidence>
<evidence type="ECO:0008006" key="4">
    <source>
        <dbReference type="Google" id="ProtNLM"/>
    </source>
</evidence>
<gene>
    <name evidence="2" type="ORF">GCM10008905_22290</name>
</gene>
<sequence length="54" mass="6565">MIFLFLLLACSSLCFFYYLDNKISLQKREIVLLNKQIRELKNKLKKQNELKEEI</sequence>
<proteinExistence type="predicted"/>
<comment type="caution">
    <text evidence="2">The sequence shown here is derived from an EMBL/GenBank/DDBJ whole genome shotgun (WGS) entry which is preliminary data.</text>
</comment>
<protein>
    <recommendedName>
        <fullName evidence="4">Phage protein</fullName>
    </recommendedName>
</protein>
<organism evidence="2 3">
    <name type="scientific">Clostridium malenominatum</name>
    <dbReference type="NCBI Taxonomy" id="1539"/>
    <lineage>
        <taxon>Bacteria</taxon>
        <taxon>Bacillati</taxon>
        <taxon>Bacillota</taxon>
        <taxon>Clostridia</taxon>
        <taxon>Eubacteriales</taxon>
        <taxon>Clostridiaceae</taxon>
        <taxon>Clostridium</taxon>
    </lineage>
</organism>
<evidence type="ECO:0000313" key="2">
    <source>
        <dbReference type="EMBL" id="GAA0726126.1"/>
    </source>
</evidence>
<dbReference type="Proteomes" id="UP001500339">
    <property type="component" value="Unassembled WGS sequence"/>
</dbReference>
<accession>A0ABP3U7E6</accession>
<reference evidence="3" key="1">
    <citation type="journal article" date="2019" name="Int. J. Syst. Evol. Microbiol.">
        <title>The Global Catalogue of Microorganisms (GCM) 10K type strain sequencing project: providing services to taxonomists for standard genome sequencing and annotation.</title>
        <authorList>
            <consortium name="The Broad Institute Genomics Platform"/>
            <consortium name="The Broad Institute Genome Sequencing Center for Infectious Disease"/>
            <person name="Wu L."/>
            <person name="Ma J."/>
        </authorList>
    </citation>
    <scope>NUCLEOTIDE SEQUENCE [LARGE SCALE GENOMIC DNA]</scope>
    <source>
        <strain evidence="3">JCM 1405</strain>
    </source>
</reference>
<keyword evidence="1" id="KW-0175">Coiled coil</keyword>